<dbReference type="PANTHER" id="PTHR47470">
    <property type="entry name" value="CHOLESTEROL OXIDASE"/>
    <property type="match status" value="1"/>
</dbReference>
<gene>
    <name evidence="19" type="ORF">An01g13510</name>
</gene>
<dbReference type="InterPro" id="IPR000172">
    <property type="entry name" value="GMC_OxRdtase_N"/>
</dbReference>
<evidence type="ECO:0000256" key="7">
    <source>
        <dbReference type="ARBA" id="ARBA00023098"/>
    </source>
</evidence>
<comment type="pathway">
    <text evidence="12">Steroid metabolism; cholesterol degradation.</text>
</comment>
<dbReference type="InterPro" id="IPR036188">
    <property type="entry name" value="FAD/NAD-bd_sf"/>
</dbReference>
<dbReference type="AlphaFoldDB" id="A0AAJ8E0Y8"/>
<evidence type="ECO:0000259" key="18">
    <source>
        <dbReference type="PROSITE" id="PS00623"/>
    </source>
</evidence>
<evidence type="ECO:0000256" key="4">
    <source>
        <dbReference type="ARBA" id="ARBA00022630"/>
    </source>
</evidence>
<keyword evidence="5 16" id="KW-0274">FAD</keyword>
<proteinExistence type="inferred from homology"/>
<dbReference type="GO" id="GO:0016995">
    <property type="term" value="F:cholesterol oxidase activity"/>
    <property type="evidence" value="ECO:0007669"/>
    <property type="project" value="UniProtKB-EC"/>
</dbReference>
<feature type="domain" description="Glucose-methanol-choline oxidoreductase N-terminal" evidence="18">
    <location>
        <begin position="177"/>
        <end position="200"/>
    </location>
</feature>
<dbReference type="EC" id="5.3.3.1" evidence="11"/>
<reference evidence="19" key="2">
    <citation type="submission" date="2025-08" db="UniProtKB">
        <authorList>
            <consortium name="RefSeq"/>
        </authorList>
    </citation>
    <scope>IDENTIFICATION</scope>
</reference>
<evidence type="ECO:0000256" key="17">
    <source>
        <dbReference type="SAM" id="MobiDB-lite"/>
    </source>
</evidence>
<dbReference type="GO" id="GO:0008203">
    <property type="term" value="P:cholesterol metabolic process"/>
    <property type="evidence" value="ECO:0007669"/>
    <property type="project" value="UniProtKB-KW"/>
</dbReference>
<dbReference type="InterPro" id="IPR007867">
    <property type="entry name" value="GMC_OxRtase_C"/>
</dbReference>
<dbReference type="GO" id="GO:0004769">
    <property type="term" value="F:steroid Delta-isomerase activity"/>
    <property type="evidence" value="ECO:0007669"/>
    <property type="project" value="UniProtKB-EC"/>
</dbReference>
<dbReference type="KEGG" id="ang:An01g13510"/>
<dbReference type="Pfam" id="PF00732">
    <property type="entry name" value="GMC_oxred_N"/>
    <property type="match status" value="1"/>
</dbReference>
<protein>
    <recommendedName>
        <fullName evidence="14">Cholesterol oxidase</fullName>
        <ecNumber evidence="13">1.1.3.6</ecNumber>
        <ecNumber evidence="11">5.3.3.1</ecNumber>
    </recommendedName>
    <alternativeName>
        <fullName evidence="15">Cholesterol isomerase</fullName>
    </alternativeName>
</protein>
<dbReference type="PROSITE" id="PS00623">
    <property type="entry name" value="GMC_OXRED_1"/>
    <property type="match status" value="1"/>
</dbReference>
<keyword evidence="8" id="KW-1207">Sterol metabolism</keyword>
<dbReference type="InterPro" id="IPR052542">
    <property type="entry name" value="Cholesterol_Oxidase"/>
</dbReference>
<comment type="cofactor">
    <cofactor evidence="1">
        <name>FAD</name>
        <dbReference type="ChEBI" id="CHEBI:57692"/>
    </cofactor>
</comment>
<sequence>MDTRSQHRQSISMDRSTAMQDGIQNAEHTVNGMNGVHDSPNGGSPYNENPSQKPQGHSANPADRGPQSQSRFPRISLPVELMQDSYDVVAIGSGYGGGVAASRMARGGQSVCVLERGRERWPGEFPEKLEDAVEELHVSGQFAPGDRRSIPGAMVDAGNPNGLYHFVVGEGQNVYMGNGLGGTSLLNANVFLEAHRKVLEMGVWPEELRGHNVWKKYRALLYFGPVSYDIQTMTAQGAFWNLLNTHRTFPKLLKADLLERQSELMSWGDNFYRVPQTTRFEDGPNSTGVYMQASQLTGMDATGINDGSKSTTLVNYLSDAWNWGAEIFCNCEVRYIAKAPDREGYIIYFAWRSCGRDRFSTFFDDLMWVHAKKFVFLGAGSIGTTEILLRSRQMGLDLSDDVGTEMSGNGDMYNTDYEANCIARPEPTPERPVGPCITSVLDLRDQRNPLDGFVVEDCAVPYALAPLMFSMLEYLPDMRRPKYSPVESVEKFVARLKGKLGPYVPEGSVQKTAVYLIMSHDSSQGRLTLQKDKPVLTYSGVGRSKSVSRIHGILERMTAAIGGNFIANPVWSTLGRQEITVHPIGGARISKDNTGNNGVVNHLGEVLKGNSSEAYEGLVVCDSSALPAAVGVNPFATITAFAERSVEMVAQRRNIAIDYNTKNGGYQAETNRFSLANSLRSIGHVRYPRISFSSRCRNRATCIQACQSH</sequence>
<dbReference type="PANTHER" id="PTHR47470:SF1">
    <property type="entry name" value="FAD-DEPENDENT OXIDOREDUCTASE 2 FAD BINDING DOMAIN-CONTAINING PROTEIN"/>
    <property type="match status" value="1"/>
</dbReference>
<keyword evidence="10" id="KW-0413">Isomerase</keyword>
<keyword evidence="7" id="KW-0443">Lipid metabolism</keyword>
<comment type="similarity">
    <text evidence="2 16">Belongs to the GMC oxidoreductase family.</text>
</comment>
<evidence type="ECO:0000256" key="8">
    <source>
        <dbReference type="ARBA" id="ARBA00023166"/>
    </source>
</evidence>
<evidence type="ECO:0000256" key="15">
    <source>
        <dbReference type="ARBA" id="ARBA00049778"/>
    </source>
</evidence>
<dbReference type="GeneID" id="4977530"/>
<evidence type="ECO:0000256" key="13">
    <source>
        <dbReference type="ARBA" id="ARBA00049723"/>
    </source>
</evidence>
<keyword evidence="6" id="KW-0560">Oxidoreductase</keyword>
<evidence type="ECO:0000256" key="3">
    <source>
        <dbReference type="ARBA" id="ARBA00022548"/>
    </source>
</evidence>
<dbReference type="EC" id="1.1.3.6" evidence="13"/>
<evidence type="ECO:0000256" key="11">
    <source>
        <dbReference type="ARBA" id="ARBA00038856"/>
    </source>
</evidence>
<evidence type="ECO:0000256" key="9">
    <source>
        <dbReference type="ARBA" id="ARBA00023221"/>
    </source>
</evidence>
<keyword evidence="4 16" id="KW-0285">Flavoprotein</keyword>
<feature type="region of interest" description="Disordered" evidence="17">
    <location>
        <begin position="1"/>
        <end position="71"/>
    </location>
</feature>
<evidence type="ECO:0000256" key="6">
    <source>
        <dbReference type="ARBA" id="ARBA00023002"/>
    </source>
</evidence>
<dbReference type="Pfam" id="PF05199">
    <property type="entry name" value="GMC_oxred_C"/>
    <property type="match status" value="1"/>
</dbReference>
<keyword evidence="9" id="KW-0753">Steroid metabolism</keyword>
<evidence type="ECO:0000256" key="12">
    <source>
        <dbReference type="ARBA" id="ARBA00049645"/>
    </source>
</evidence>
<organism evidence="19">
    <name type="scientific">Aspergillus niger</name>
    <dbReference type="NCBI Taxonomy" id="5061"/>
    <lineage>
        <taxon>Eukaryota</taxon>
        <taxon>Fungi</taxon>
        <taxon>Dikarya</taxon>
        <taxon>Ascomycota</taxon>
        <taxon>Pezizomycotina</taxon>
        <taxon>Eurotiomycetes</taxon>
        <taxon>Eurotiomycetidae</taxon>
        <taxon>Eurotiales</taxon>
        <taxon>Aspergillaceae</taxon>
        <taxon>Aspergillus</taxon>
        <taxon>Aspergillus subgen. Circumdati</taxon>
    </lineage>
</organism>
<name>A0AAJ8E0Y8_ASPNG</name>
<evidence type="ECO:0000256" key="5">
    <source>
        <dbReference type="ARBA" id="ARBA00022827"/>
    </source>
</evidence>
<evidence type="ECO:0000313" key="19">
    <source>
        <dbReference type="RefSeq" id="XP_059603365.1"/>
    </source>
</evidence>
<evidence type="ECO:0000256" key="16">
    <source>
        <dbReference type="RuleBase" id="RU003968"/>
    </source>
</evidence>
<reference evidence="19" key="1">
    <citation type="submission" date="2025-02" db="EMBL/GenBank/DDBJ databases">
        <authorList>
            <consortium name="NCBI Genome Project"/>
        </authorList>
    </citation>
    <scope>NUCLEOTIDE SEQUENCE</scope>
</reference>
<accession>A0AAJ8E0Y8</accession>
<keyword evidence="3" id="KW-0153">Cholesterol metabolism</keyword>
<feature type="compositionally biased region" description="Polar residues" evidence="17">
    <location>
        <begin position="8"/>
        <end position="32"/>
    </location>
</feature>
<dbReference type="Gene3D" id="3.50.50.60">
    <property type="entry name" value="FAD/NAD(P)-binding domain"/>
    <property type="match status" value="3"/>
</dbReference>
<evidence type="ECO:0000256" key="1">
    <source>
        <dbReference type="ARBA" id="ARBA00001974"/>
    </source>
</evidence>
<dbReference type="SUPFAM" id="SSF51905">
    <property type="entry name" value="FAD/NAD(P)-binding domain"/>
    <property type="match status" value="1"/>
</dbReference>
<dbReference type="VEuPathDB" id="FungiDB:An01g13510"/>
<evidence type="ECO:0000256" key="10">
    <source>
        <dbReference type="ARBA" id="ARBA00023235"/>
    </source>
</evidence>
<evidence type="ECO:0000256" key="14">
    <source>
        <dbReference type="ARBA" id="ARBA00049744"/>
    </source>
</evidence>
<dbReference type="RefSeq" id="XP_059603365.1">
    <property type="nucleotide sequence ID" value="XM_059745316.1"/>
</dbReference>
<feature type="compositionally biased region" description="Polar residues" evidence="17">
    <location>
        <begin position="41"/>
        <end position="58"/>
    </location>
</feature>
<evidence type="ECO:0000256" key="2">
    <source>
        <dbReference type="ARBA" id="ARBA00010790"/>
    </source>
</evidence>